<keyword evidence="1" id="KW-0732">Signal</keyword>
<sequence length="416" mass="45607">MKKAAIPLLLAALLALPALVRAQDRKSIIPLSHLRMNDTLVVSSADTIQQKDLYDVIRGIFNKHSKTENKAAVIGSKPVISILPAVGYTLQTKLAATISGNIAFRMSPESRISTISSNAAYTQRKQILIPIQSNIWTKNNAFNYIGDIKFYKYPQSTFGLGSNSSVSNNNPMDYTLIRVAETVLKKIVGNFYAGAGFIYDNHYGISEEGNPDGSTSDYALYGEKSHTVSSGITLNALVDMRNSTITPTSGFYASLIFRDNKKFLGSTSSWKSLIVDVRKYYRFPENSKNVLALWSYDWVVLTGRPPYLDLPATTWDQNNGTGRGYIQGRFRGAQMVYLESEYRYGITANGLLGGVVFVNGQSFSASPGSSLERMQAGYGAGLRIKLNKVSKTNIAVDYGFGNQGSNGVFVTVGEIF</sequence>
<comment type="caution">
    <text evidence="2">The sequence shown here is derived from an EMBL/GenBank/DDBJ whole genome shotgun (WGS) entry which is preliminary data.</text>
</comment>
<keyword evidence="3" id="KW-1185">Reference proteome</keyword>
<proteinExistence type="predicted"/>
<name>A0A563UC59_9SPHI</name>
<evidence type="ECO:0008006" key="4">
    <source>
        <dbReference type="Google" id="ProtNLM"/>
    </source>
</evidence>
<dbReference type="RefSeq" id="WP_146382096.1">
    <property type="nucleotide sequence ID" value="NZ_VOEJ01000005.1"/>
</dbReference>
<accession>A0A563UC59</accession>
<evidence type="ECO:0000313" key="2">
    <source>
        <dbReference type="EMBL" id="TWR28910.1"/>
    </source>
</evidence>
<feature type="chain" id="PRO_5022136629" description="Bacterial surface antigen (D15) domain-containing protein" evidence="1">
    <location>
        <begin position="23"/>
        <end position="416"/>
    </location>
</feature>
<dbReference type="EMBL" id="VOEJ01000005">
    <property type="protein sequence ID" value="TWR28910.1"/>
    <property type="molecule type" value="Genomic_DNA"/>
</dbReference>
<evidence type="ECO:0000256" key="1">
    <source>
        <dbReference type="SAM" id="SignalP"/>
    </source>
</evidence>
<organism evidence="2 3">
    <name type="scientific">Mucilaginibacter pallidiroseus</name>
    <dbReference type="NCBI Taxonomy" id="2599295"/>
    <lineage>
        <taxon>Bacteria</taxon>
        <taxon>Pseudomonadati</taxon>
        <taxon>Bacteroidota</taxon>
        <taxon>Sphingobacteriia</taxon>
        <taxon>Sphingobacteriales</taxon>
        <taxon>Sphingobacteriaceae</taxon>
        <taxon>Mucilaginibacter</taxon>
    </lineage>
</organism>
<evidence type="ECO:0000313" key="3">
    <source>
        <dbReference type="Proteomes" id="UP000320042"/>
    </source>
</evidence>
<dbReference type="OrthoDB" id="621220at2"/>
<dbReference type="AlphaFoldDB" id="A0A563UC59"/>
<gene>
    <name evidence="2" type="ORF">FPZ43_11635</name>
</gene>
<reference evidence="2 3" key="1">
    <citation type="submission" date="2019-07" db="EMBL/GenBank/DDBJ databases">
        <authorList>
            <person name="Kim J."/>
        </authorList>
    </citation>
    <scope>NUCLEOTIDE SEQUENCE [LARGE SCALE GENOMIC DNA]</scope>
    <source>
        <strain evidence="3">dk17</strain>
    </source>
</reference>
<dbReference type="Gene3D" id="2.40.160.50">
    <property type="entry name" value="membrane protein fhac: a member of the omp85/tpsb transporter family"/>
    <property type="match status" value="1"/>
</dbReference>
<dbReference type="Proteomes" id="UP000320042">
    <property type="component" value="Unassembled WGS sequence"/>
</dbReference>
<feature type="signal peptide" evidence="1">
    <location>
        <begin position="1"/>
        <end position="22"/>
    </location>
</feature>
<protein>
    <recommendedName>
        <fullName evidence="4">Bacterial surface antigen (D15) domain-containing protein</fullName>
    </recommendedName>
</protein>